<sequence>MTIEGIMKSVYSGLSILRLFSKEKPIWGISEISKALSLNKSTVSRLVKELVSEGFLEKSGRYYQIGLSVLRLSGVITSHMEIFREAKPSLQKLVSDVDETAHISVLEDSSVIYLHKIDCKHPIQLMSYIGKNNPATCTSSGKILLAFQRMDVIHKILDNGLPKCGPNSITDRNQLIQELKEIRLQGFSICVNEMHEEIVSIAAPIKDYTGEVIASVSIVGPRQRMNDNHFPKYIKSVTTAGQEISENLGFINL</sequence>
<dbReference type="InterPro" id="IPR036388">
    <property type="entry name" value="WH-like_DNA-bd_sf"/>
</dbReference>
<dbReference type="EMBL" id="JBHLTR010000002">
    <property type="protein sequence ID" value="MFC0557637.1"/>
    <property type="molecule type" value="Genomic_DNA"/>
</dbReference>
<dbReference type="SUPFAM" id="SSF55781">
    <property type="entry name" value="GAF domain-like"/>
    <property type="match status" value="1"/>
</dbReference>
<evidence type="ECO:0000313" key="6">
    <source>
        <dbReference type="EMBL" id="MFC0557637.1"/>
    </source>
</evidence>
<dbReference type="SUPFAM" id="SSF46785">
    <property type="entry name" value="Winged helix' DNA-binding domain"/>
    <property type="match status" value="1"/>
</dbReference>
<evidence type="ECO:0000256" key="2">
    <source>
        <dbReference type="ARBA" id="ARBA00023125"/>
    </source>
</evidence>
<evidence type="ECO:0000256" key="3">
    <source>
        <dbReference type="ARBA" id="ARBA00023163"/>
    </source>
</evidence>
<dbReference type="SMART" id="SM00346">
    <property type="entry name" value="HTH_ICLR"/>
    <property type="match status" value="1"/>
</dbReference>
<evidence type="ECO:0000259" key="4">
    <source>
        <dbReference type="PROSITE" id="PS51077"/>
    </source>
</evidence>
<proteinExistence type="predicted"/>
<dbReference type="PANTHER" id="PTHR30136">
    <property type="entry name" value="HELIX-TURN-HELIX TRANSCRIPTIONAL REGULATOR, ICLR FAMILY"/>
    <property type="match status" value="1"/>
</dbReference>
<comment type="caution">
    <text evidence="6">The sequence shown here is derived from an EMBL/GenBank/DDBJ whole genome shotgun (WGS) entry which is preliminary data.</text>
</comment>
<organism evidence="6 7">
    <name type="scientific">Halalkalibacter alkalisediminis</name>
    <dbReference type="NCBI Taxonomy" id="935616"/>
    <lineage>
        <taxon>Bacteria</taxon>
        <taxon>Bacillati</taxon>
        <taxon>Bacillota</taxon>
        <taxon>Bacilli</taxon>
        <taxon>Bacillales</taxon>
        <taxon>Bacillaceae</taxon>
        <taxon>Halalkalibacter</taxon>
    </lineage>
</organism>
<keyword evidence="1" id="KW-0805">Transcription regulation</keyword>
<dbReference type="RefSeq" id="WP_273845331.1">
    <property type="nucleotide sequence ID" value="NZ_JAQQWT010000012.1"/>
</dbReference>
<name>A0ABV6NA51_9BACI</name>
<dbReference type="Gene3D" id="1.10.10.10">
    <property type="entry name" value="Winged helix-like DNA-binding domain superfamily/Winged helix DNA-binding domain"/>
    <property type="match status" value="1"/>
</dbReference>
<feature type="domain" description="HTH iclR-type" evidence="4">
    <location>
        <begin position="7"/>
        <end position="67"/>
    </location>
</feature>
<dbReference type="InterPro" id="IPR005471">
    <property type="entry name" value="Tscrpt_reg_IclR_N"/>
</dbReference>
<feature type="domain" description="IclR-ED" evidence="5">
    <location>
        <begin position="68"/>
        <end position="250"/>
    </location>
</feature>
<dbReference type="InterPro" id="IPR029016">
    <property type="entry name" value="GAF-like_dom_sf"/>
</dbReference>
<gene>
    <name evidence="6" type="ORF">ACFFH4_01040</name>
</gene>
<dbReference type="Proteomes" id="UP001589833">
    <property type="component" value="Unassembled WGS sequence"/>
</dbReference>
<evidence type="ECO:0000313" key="7">
    <source>
        <dbReference type="Proteomes" id="UP001589833"/>
    </source>
</evidence>
<keyword evidence="3" id="KW-0804">Transcription</keyword>
<dbReference type="InterPro" id="IPR036390">
    <property type="entry name" value="WH_DNA-bd_sf"/>
</dbReference>
<dbReference type="InterPro" id="IPR014757">
    <property type="entry name" value="Tscrpt_reg_IclR_C"/>
</dbReference>
<dbReference type="InterPro" id="IPR050707">
    <property type="entry name" value="HTH_MetabolicPath_Reg"/>
</dbReference>
<dbReference type="PANTHER" id="PTHR30136:SF35">
    <property type="entry name" value="HTH-TYPE TRANSCRIPTIONAL REGULATOR RV1719"/>
    <property type="match status" value="1"/>
</dbReference>
<keyword evidence="2" id="KW-0238">DNA-binding</keyword>
<dbReference type="PROSITE" id="PS51078">
    <property type="entry name" value="ICLR_ED"/>
    <property type="match status" value="1"/>
</dbReference>
<dbReference type="Pfam" id="PF01614">
    <property type="entry name" value="IclR_C"/>
    <property type="match status" value="1"/>
</dbReference>
<keyword evidence="7" id="KW-1185">Reference proteome</keyword>
<reference evidence="6 7" key="1">
    <citation type="submission" date="2024-09" db="EMBL/GenBank/DDBJ databases">
        <authorList>
            <person name="Sun Q."/>
            <person name="Mori K."/>
        </authorList>
    </citation>
    <scope>NUCLEOTIDE SEQUENCE [LARGE SCALE GENOMIC DNA]</scope>
    <source>
        <strain evidence="6 7">NCAIM B.02301</strain>
    </source>
</reference>
<dbReference type="Gene3D" id="3.30.450.40">
    <property type="match status" value="1"/>
</dbReference>
<accession>A0ABV6NA51</accession>
<dbReference type="PROSITE" id="PS51077">
    <property type="entry name" value="HTH_ICLR"/>
    <property type="match status" value="1"/>
</dbReference>
<evidence type="ECO:0000256" key="1">
    <source>
        <dbReference type="ARBA" id="ARBA00023015"/>
    </source>
</evidence>
<evidence type="ECO:0000259" key="5">
    <source>
        <dbReference type="PROSITE" id="PS51078"/>
    </source>
</evidence>
<dbReference type="Pfam" id="PF09339">
    <property type="entry name" value="HTH_IclR"/>
    <property type="match status" value="1"/>
</dbReference>
<protein>
    <submittedName>
        <fullName evidence="6">IclR family transcriptional regulator</fullName>
    </submittedName>
</protein>